<organism evidence="1 2">
    <name type="scientific">Pristionchus pacificus</name>
    <name type="common">Parasitic nematode worm</name>
    <dbReference type="NCBI Taxonomy" id="54126"/>
    <lineage>
        <taxon>Eukaryota</taxon>
        <taxon>Metazoa</taxon>
        <taxon>Ecdysozoa</taxon>
        <taxon>Nematoda</taxon>
        <taxon>Chromadorea</taxon>
        <taxon>Rhabditida</taxon>
        <taxon>Rhabditina</taxon>
        <taxon>Diplogasteromorpha</taxon>
        <taxon>Diplogasteroidea</taxon>
        <taxon>Neodiplogasteridae</taxon>
        <taxon>Pristionchus</taxon>
    </lineage>
</organism>
<evidence type="ECO:0000313" key="1">
    <source>
        <dbReference type="EnsemblMetazoa" id="PPA45467.1"/>
    </source>
</evidence>
<accession>A0A2A6CCZ1</accession>
<sequence>MAAIAYPLQIFLYKEKRMDQGIFSQVKEKEEEGRNEGNESLSLLYQLEYASGKRNIHINREKEGQNKKEKWNEKKDEEEMKREEYHEDMKKMEVKTEDID</sequence>
<dbReference type="EnsemblMetazoa" id="PPA45467.1">
    <property type="protein sequence ID" value="PPA45467.1"/>
    <property type="gene ID" value="WBGene00283836"/>
</dbReference>
<keyword evidence="2" id="KW-1185">Reference proteome</keyword>
<accession>A0A8R1V0X2</accession>
<dbReference type="Proteomes" id="UP000005239">
    <property type="component" value="Unassembled WGS sequence"/>
</dbReference>
<name>A0A2A6CCZ1_PRIPA</name>
<reference evidence="2" key="1">
    <citation type="journal article" date="2008" name="Nat. Genet.">
        <title>The Pristionchus pacificus genome provides a unique perspective on nematode lifestyle and parasitism.</title>
        <authorList>
            <person name="Dieterich C."/>
            <person name="Clifton S.W."/>
            <person name="Schuster L.N."/>
            <person name="Chinwalla A."/>
            <person name="Delehaunty K."/>
            <person name="Dinkelacker I."/>
            <person name="Fulton L."/>
            <person name="Fulton R."/>
            <person name="Godfrey J."/>
            <person name="Minx P."/>
            <person name="Mitreva M."/>
            <person name="Roeseler W."/>
            <person name="Tian H."/>
            <person name="Witte H."/>
            <person name="Yang S.P."/>
            <person name="Wilson R.K."/>
            <person name="Sommer R.J."/>
        </authorList>
    </citation>
    <scope>NUCLEOTIDE SEQUENCE [LARGE SCALE GENOMIC DNA]</scope>
    <source>
        <strain evidence="2">PS312</strain>
    </source>
</reference>
<gene>
    <name evidence="1" type="primary">WBGene00283836</name>
</gene>
<reference evidence="1" key="2">
    <citation type="submission" date="2022-06" db="UniProtKB">
        <authorList>
            <consortium name="EnsemblMetazoa"/>
        </authorList>
    </citation>
    <scope>IDENTIFICATION</scope>
    <source>
        <strain evidence="1">PS312</strain>
    </source>
</reference>
<dbReference type="AlphaFoldDB" id="A0A2A6CCZ1"/>
<protein>
    <submittedName>
        <fullName evidence="1">Uncharacterized protein</fullName>
    </submittedName>
</protein>
<proteinExistence type="predicted"/>
<evidence type="ECO:0000313" key="2">
    <source>
        <dbReference type="Proteomes" id="UP000005239"/>
    </source>
</evidence>